<evidence type="ECO:0000256" key="1">
    <source>
        <dbReference type="ARBA" id="ARBA00001946"/>
    </source>
</evidence>
<evidence type="ECO:0000256" key="9">
    <source>
        <dbReference type="ARBA" id="ARBA00022842"/>
    </source>
</evidence>
<dbReference type="GO" id="GO:0046872">
    <property type="term" value="F:metal ion binding"/>
    <property type="evidence" value="ECO:0007669"/>
    <property type="project" value="UniProtKB-KW"/>
</dbReference>
<feature type="compositionally biased region" description="Low complexity" evidence="14">
    <location>
        <begin position="247"/>
        <end position="265"/>
    </location>
</feature>
<dbReference type="GO" id="GO:0000712">
    <property type="term" value="P:resolution of meiotic recombination intermediates"/>
    <property type="evidence" value="ECO:0007669"/>
    <property type="project" value="TreeGrafter"/>
</dbReference>
<evidence type="ECO:0000256" key="14">
    <source>
        <dbReference type="SAM" id="MobiDB-lite"/>
    </source>
</evidence>
<keyword evidence="17" id="KW-1185">Reference proteome</keyword>
<keyword evidence="7" id="KW-0227">DNA damage</keyword>
<evidence type="ECO:0000313" key="16">
    <source>
        <dbReference type="EMBL" id="CAH1794328.1"/>
    </source>
</evidence>
<keyword evidence="8" id="KW-0378">Hydrolase</keyword>
<dbReference type="GO" id="GO:0003677">
    <property type="term" value="F:DNA binding"/>
    <property type="evidence" value="ECO:0007669"/>
    <property type="project" value="InterPro"/>
</dbReference>
<evidence type="ECO:0000256" key="8">
    <source>
        <dbReference type="ARBA" id="ARBA00022801"/>
    </source>
</evidence>
<dbReference type="InterPro" id="IPR042530">
    <property type="entry name" value="EME1/EME2_C"/>
</dbReference>
<protein>
    <recommendedName>
        <fullName evidence="15">CUE domain-containing protein</fullName>
    </recommendedName>
</protein>
<evidence type="ECO:0000313" key="17">
    <source>
        <dbReference type="Proteomes" id="UP000749559"/>
    </source>
</evidence>
<evidence type="ECO:0000256" key="11">
    <source>
        <dbReference type="ARBA" id="ARBA00023204"/>
    </source>
</evidence>
<dbReference type="GO" id="GO:0031573">
    <property type="term" value="P:mitotic intra-S DNA damage checkpoint signaling"/>
    <property type="evidence" value="ECO:0007669"/>
    <property type="project" value="TreeGrafter"/>
</dbReference>
<name>A0A8S4PM82_OWEFU</name>
<dbReference type="GO" id="GO:0031297">
    <property type="term" value="P:replication fork processing"/>
    <property type="evidence" value="ECO:0007669"/>
    <property type="project" value="TreeGrafter"/>
</dbReference>
<evidence type="ECO:0000256" key="4">
    <source>
        <dbReference type="ARBA" id="ARBA00022722"/>
    </source>
</evidence>
<evidence type="ECO:0000256" key="10">
    <source>
        <dbReference type="ARBA" id="ARBA00023172"/>
    </source>
</evidence>
<dbReference type="PROSITE" id="PS51140">
    <property type="entry name" value="CUE"/>
    <property type="match status" value="1"/>
</dbReference>
<dbReference type="Pfam" id="PF21292">
    <property type="entry name" value="EME1-MUS81_C"/>
    <property type="match status" value="1"/>
</dbReference>
<dbReference type="GO" id="GO:0006302">
    <property type="term" value="P:double-strand break repair"/>
    <property type="evidence" value="ECO:0007669"/>
    <property type="project" value="TreeGrafter"/>
</dbReference>
<comment type="similarity">
    <text evidence="3">Belongs to the EME1/MMS4 family.</text>
</comment>
<dbReference type="InterPro" id="IPR006166">
    <property type="entry name" value="ERCC4_domain"/>
</dbReference>
<feature type="compositionally biased region" description="Basic and acidic residues" evidence="14">
    <location>
        <begin position="208"/>
        <end position="223"/>
    </location>
</feature>
<dbReference type="CDD" id="cd22249">
    <property type="entry name" value="UDM1_RNF168_RNF169-like"/>
    <property type="match status" value="1"/>
</dbReference>
<evidence type="ECO:0000256" key="7">
    <source>
        <dbReference type="ARBA" id="ARBA00022763"/>
    </source>
</evidence>
<keyword evidence="10" id="KW-0233">DNA recombination</keyword>
<feature type="compositionally biased region" description="Basic and acidic residues" evidence="14">
    <location>
        <begin position="278"/>
        <end position="332"/>
    </location>
</feature>
<feature type="compositionally biased region" description="Polar residues" evidence="14">
    <location>
        <begin position="231"/>
        <end position="241"/>
    </location>
</feature>
<evidence type="ECO:0000256" key="5">
    <source>
        <dbReference type="ARBA" id="ARBA00022723"/>
    </source>
</evidence>
<dbReference type="InterPro" id="IPR033310">
    <property type="entry name" value="Mms4/EME1/EME2"/>
</dbReference>
<evidence type="ECO:0000256" key="12">
    <source>
        <dbReference type="ARBA" id="ARBA00023242"/>
    </source>
</evidence>
<dbReference type="AlphaFoldDB" id="A0A8S4PM82"/>
<dbReference type="PANTHER" id="PTHR21077:SF5">
    <property type="entry name" value="CROSSOVER JUNCTION ENDONUCLEASE MMS4"/>
    <property type="match status" value="1"/>
</dbReference>
<keyword evidence="4" id="KW-0540">Nuclease</keyword>
<keyword evidence="13" id="KW-0469">Meiosis</keyword>
<proteinExistence type="inferred from homology"/>
<dbReference type="GO" id="GO:0005634">
    <property type="term" value="C:nucleus"/>
    <property type="evidence" value="ECO:0007669"/>
    <property type="project" value="UniProtKB-SubCell"/>
</dbReference>
<comment type="cofactor">
    <cofactor evidence="1">
        <name>Mg(2+)</name>
        <dbReference type="ChEBI" id="CHEBI:18420"/>
    </cofactor>
</comment>
<organism evidence="16 17">
    <name type="scientific">Owenia fusiformis</name>
    <name type="common">Polychaete worm</name>
    <dbReference type="NCBI Taxonomy" id="6347"/>
    <lineage>
        <taxon>Eukaryota</taxon>
        <taxon>Metazoa</taxon>
        <taxon>Spiralia</taxon>
        <taxon>Lophotrochozoa</taxon>
        <taxon>Annelida</taxon>
        <taxon>Polychaeta</taxon>
        <taxon>Sedentaria</taxon>
        <taxon>Canalipalpata</taxon>
        <taxon>Sabellida</taxon>
        <taxon>Oweniida</taxon>
        <taxon>Oweniidae</taxon>
        <taxon>Owenia</taxon>
    </lineage>
</organism>
<dbReference type="Gene3D" id="3.40.50.10130">
    <property type="match status" value="1"/>
</dbReference>
<dbReference type="Gene3D" id="1.10.8.10">
    <property type="entry name" value="DNA helicase RuvA subunit, C-terminal domain"/>
    <property type="match status" value="1"/>
</dbReference>
<dbReference type="EMBL" id="CAIIXF020000009">
    <property type="protein sequence ID" value="CAH1794328.1"/>
    <property type="molecule type" value="Genomic_DNA"/>
</dbReference>
<dbReference type="OrthoDB" id="343092at2759"/>
<sequence>MENDIHRVRSVCPDVAEEDICKDLELTQNVEETINRIFDGTILQAVDEPDSPIHIFSSPKAESDNISSTDENSDMDLPSANHIFGYSSKLAHGDGTKNKVHVVAKSGDINTEQHGVKKITFKSRINNADKKLIQKVDMISDDSDDGCKIESKDKSSDKSSTNPEFSESDSDIELEQMPLSFKLKSKMGVWGDKDGTRIEKGSTSSTLLDRRTGEPIEESDYHSIPKKKSRTICSTSKSRYSPKSDLDSQGTSASSSSTLAVSSDVDSQKRNGNKKKRSPEEIADQNRIKEFKKLEKQKQKDALKLQKQKDKETRVKERLEKKLSKDKDSAQRRCLQEARKNAKPGECLKFMSVVFDSKILESPGGAAALGALQGNDVNYLIESQPIPNSITWVRKTYHYDQQKMTTISRENVEDQVLIYIPLAAFIDMVNAYSKTSQGIYTTHQISLNNLAQKATSGFPGKTVTFYTQGLEKYFKGQKTVQQRNYRGAVLGKDGISRNSKASMGIDVSVSRVNVEEALIDLHLQCNINVRIVETNDDAAKLIMSFTKSVAETPYKRDRLNTAFTFNVEAGSGSVKISTVVPNPNVTQAWRKQMQQFKNVSAQIADAIVAAYPSPQSLIQAYRRCSLDREKERLLENIAVRRGAGVLESSRRIGKELSRRVYQLFTSNDPDFLLK</sequence>
<dbReference type="FunFam" id="1.10.150.670:FF:000002">
    <property type="entry name" value="Crossover junction endonuclease EME1"/>
    <property type="match status" value="1"/>
</dbReference>
<keyword evidence="6" id="KW-0255">Endonuclease</keyword>
<keyword evidence="5" id="KW-0479">Metal-binding</keyword>
<dbReference type="PANTHER" id="PTHR21077">
    <property type="entry name" value="EME1 PROTEIN"/>
    <property type="match status" value="1"/>
</dbReference>
<dbReference type="InterPro" id="IPR003892">
    <property type="entry name" value="CUE"/>
</dbReference>
<dbReference type="SMART" id="SM00891">
    <property type="entry name" value="ERCC4"/>
    <property type="match status" value="1"/>
</dbReference>
<dbReference type="GO" id="GO:0008821">
    <property type="term" value="F:crossover junction DNA endonuclease activity"/>
    <property type="evidence" value="ECO:0007669"/>
    <property type="project" value="TreeGrafter"/>
</dbReference>
<evidence type="ECO:0000256" key="13">
    <source>
        <dbReference type="ARBA" id="ARBA00023254"/>
    </source>
</evidence>
<evidence type="ECO:0000256" key="3">
    <source>
        <dbReference type="ARBA" id="ARBA00005313"/>
    </source>
</evidence>
<dbReference type="Gene3D" id="1.10.150.670">
    <property type="entry name" value="Crossover junction endonuclease EME1, DNA-binding domain"/>
    <property type="match status" value="1"/>
</dbReference>
<evidence type="ECO:0000256" key="6">
    <source>
        <dbReference type="ARBA" id="ARBA00022759"/>
    </source>
</evidence>
<dbReference type="GO" id="GO:0043130">
    <property type="term" value="F:ubiquitin binding"/>
    <property type="evidence" value="ECO:0007669"/>
    <property type="project" value="InterPro"/>
</dbReference>
<comment type="caution">
    <text evidence="16">The sequence shown here is derived from an EMBL/GenBank/DDBJ whole genome shotgun (WGS) entry which is preliminary data.</text>
</comment>
<accession>A0A8S4PM82</accession>
<feature type="region of interest" description="Disordered" evidence="14">
    <location>
        <begin position="192"/>
        <end position="332"/>
    </location>
</feature>
<feature type="domain" description="CUE" evidence="15">
    <location>
        <begin position="1"/>
        <end position="42"/>
    </location>
</feature>
<gene>
    <name evidence="16" type="ORF">OFUS_LOCUS19040</name>
</gene>
<reference evidence="16" key="1">
    <citation type="submission" date="2022-03" db="EMBL/GenBank/DDBJ databases">
        <authorList>
            <person name="Martin C."/>
        </authorList>
    </citation>
    <scope>NUCLEOTIDE SEQUENCE</scope>
</reference>
<dbReference type="Proteomes" id="UP000749559">
    <property type="component" value="Unassembled WGS sequence"/>
</dbReference>
<evidence type="ECO:0000259" key="15">
    <source>
        <dbReference type="PROSITE" id="PS51140"/>
    </source>
</evidence>
<dbReference type="Pfam" id="PF02845">
    <property type="entry name" value="CUE"/>
    <property type="match status" value="1"/>
</dbReference>
<comment type="subcellular location">
    <subcellularLocation>
        <location evidence="2">Nucleus</location>
    </subcellularLocation>
</comment>
<dbReference type="GO" id="GO:0048476">
    <property type="term" value="C:Holliday junction resolvase complex"/>
    <property type="evidence" value="ECO:0007669"/>
    <property type="project" value="InterPro"/>
</dbReference>
<keyword evidence="11" id="KW-0234">DNA repair</keyword>
<keyword evidence="9" id="KW-0460">Magnesium</keyword>
<evidence type="ECO:0000256" key="2">
    <source>
        <dbReference type="ARBA" id="ARBA00004123"/>
    </source>
</evidence>
<feature type="compositionally biased region" description="Basic and acidic residues" evidence="14">
    <location>
        <begin position="145"/>
        <end position="157"/>
    </location>
</feature>
<feature type="region of interest" description="Disordered" evidence="14">
    <location>
        <begin position="142"/>
        <end position="173"/>
    </location>
</feature>
<keyword evidence="12" id="KW-0539">Nucleus</keyword>